<gene>
    <name evidence="2" type="ORF">GCM10022224_071600</name>
</gene>
<evidence type="ECO:0000313" key="2">
    <source>
        <dbReference type="EMBL" id="GAA3695642.1"/>
    </source>
</evidence>
<dbReference type="InterPro" id="IPR051678">
    <property type="entry name" value="AGP_Transferase"/>
</dbReference>
<dbReference type="PANTHER" id="PTHR21310:SF15">
    <property type="entry name" value="AMINOGLYCOSIDE PHOSPHOTRANSFERASE DOMAIN-CONTAINING PROTEIN"/>
    <property type="match status" value="1"/>
</dbReference>
<accession>A0ABP7CWN4</accession>
<dbReference type="PANTHER" id="PTHR21310">
    <property type="entry name" value="AMINOGLYCOSIDE PHOSPHOTRANSFERASE-RELATED-RELATED"/>
    <property type="match status" value="1"/>
</dbReference>
<feature type="domain" description="Aminoglycoside phosphotransferase" evidence="1">
    <location>
        <begin position="25"/>
        <end position="248"/>
    </location>
</feature>
<dbReference type="Proteomes" id="UP001500902">
    <property type="component" value="Unassembled WGS sequence"/>
</dbReference>
<dbReference type="Gene3D" id="3.90.1200.10">
    <property type="match status" value="1"/>
</dbReference>
<name>A0ABP7CWN4_9ACTN</name>
<keyword evidence="3" id="KW-1185">Reference proteome</keyword>
<dbReference type="EMBL" id="BAAAZP010000147">
    <property type="protein sequence ID" value="GAA3695642.1"/>
    <property type="molecule type" value="Genomic_DNA"/>
</dbReference>
<comment type="caution">
    <text evidence="2">The sequence shown here is derived from an EMBL/GenBank/DDBJ whole genome shotgun (WGS) entry which is preliminary data.</text>
</comment>
<proteinExistence type="predicted"/>
<evidence type="ECO:0000259" key="1">
    <source>
        <dbReference type="Pfam" id="PF01636"/>
    </source>
</evidence>
<protein>
    <recommendedName>
        <fullName evidence="1">Aminoglycoside phosphotransferase domain-containing protein</fullName>
    </recommendedName>
</protein>
<evidence type="ECO:0000313" key="3">
    <source>
        <dbReference type="Proteomes" id="UP001500902"/>
    </source>
</evidence>
<organism evidence="2 3">
    <name type="scientific">Nonomuraea antimicrobica</name>
    <dbReference type="NCBI Taxonomy" id="561173"/>
    <lineage>
        <taxon>Bacteria</taxon>
        <taxon>Bacillati</taxon>
        <taxon>Actinomycetota</taxon>
        <taxon>Actinomycetes</taxon>
        <taxon>Streptosporangiales</taxon>
        <taxon>Streptosporangiaceae</taxon>
        <taxon>Nonomuraea</taxon>
    </lineage>
</organism>
<dbReference type="Pfam" id="PF01636">
    <property type="entry name" value="APH"/>
    <property type="match status" value="1"/>
</dbReference>
<dbReference type="InterPro" id="IPR011009">
    <property type="entry name" value="Kinase-like_dom_sf"/>
</dbReference>
<reference evidence="3" key="1">
    <citation type="journal article" date="2019" name="Int. J. Syst. Evol. Microbiol.">
        <title>The Global Catalogue of Microorganisms (GCM) 10K type strain sequencing project: providing services to taxonomists for standard genome sequencing and annotation.</title>
        <authorList>
            <consortium name="The Broad Institute Genomics Platform"/>
            <consortium name="The Broad Institute Genome Sequencing Center for Infectious Disease"/>
            <person name="Wu L."/>
            <person name="Ma J."/>
        </authorList>
    </citation>
    <scope>NUCLEOTIDE SEQUENCE [LARGE SCALE GENOMIC DNA]</scope>
    <source>
        <strain evidence="3">JCM 16904</strain>
    </source>
</reference>
<dbReference type="RefSeq" id="WP_344888189.1">
    <property type="nucleotide sequence ID" value="NZ_BAAAZP010000147.1"/>
</dbReference>
<dbReference type="Gene3D" id="3.30.200.20">
    <property type="entry name" value="Phosphorylase Kinase, domain 1"/>
    <property type="match status" value="1"/>
</dbReference>
<dbReference type="InterPro" id="IPR002575">
    <property type="entry name" value="Aminoglycoside_PTrfase"/>
</dbReference>
<sequence>MLEYEPSDETLAAIASRHGTTAAQVRPLPAGVANRVFLLGDDLVLRIPRTKRFLPDLVKEAAVIPVALRAGVRTPRVVAFDDTCSVVDVPYMVLTRARGADLARLDLPPSDTDRVFRQAGRELAKLHRLSPDTTPALPAIPTDDDATDATDPWALTDRLLMEGWLDTETARWLSGWFDRLSKQLPASPPLVLVHGDLAPQNLLVSPKPAQLNGIVDWGDAQWADPAVDFAKVPLTGVPAMLDGYRQESGASSTTAPTWEARVLWCHLTWALGRLADPVPRPDVRHWTPLPPAASWPCSASSPQPHQPLGPI</sequence>
<dbReference type="SUPFAM" id="SSF56112">
    <property type="entry name" value="Protein kinase-like (PK-like)"/>
    <property type="match status" value="1"/>
</dbReference>